<feature type="region of interest" description="Disordered" evidence="1">
    <location>
        <begin position="1"/>
        <end position="20"/>
    </location>
</feature>
<feature type="compositionally biased region" description="Low complexity" evidence="1">
    <location>
        <begin position="523"/>
        <end position="532"/>
    </location>
</feature>
<proteinExistence type="predicted"/>
<gene>
    <name evidence="2" type="ORF">BDV95DRAFT_588479</name>
</gene>
<sequence>MDSRDEQHMTNQQENEPMNSAINNNLQMVLYTAPASMNVETPAPTNEHFIGTEQAQADAEMVQASNALLAMSQEDVMMAENIVHDADMAQASNALLAMSQEDVVMGETGTLTLTPTVKDLSDVWETTEEGTVPEDGVHDTEITQAVNTLNLEEDTVMAETAAAPPLLTSDDVAQIAEDEKAADMSGEAPDPVQPEIEIAADVPNAEEPESTLLNDLAEIRELIGDEKLTALGRLEDLVFMTAKDSPYWQSMGILTGTAPVEPGPKNTGVYSIWAFIMPHATTPRVFYEVWKGNVDIRMRTDEWVTAIIPYMENVPQFQSTTSTREVDIIVKYFMLLAAADPGFGLPAPPIPVNKTFRMTLRTICNRRMKHLINDLWEAEHAPAGPSVSTAAGLTSEPAFAKRGNRVSRVVQKSTKRVRSPHSPKPDTADETSGSRPQSKRQKTTKSLIDELPEDQNRVIDETEWEDEEPSLSPKQLSKGKGKAKASDASDQPEAEEIPIPDNEPEDELESSDDSEDQIPAVAPTRGRGMRPTRGGGTRRPTRSTKAAAGMTLEAAQRMGMPVVTLETIDEDMVTVDVAAMKEASDREFLQAYEEKKMRLLRAKEQRGGSVEALKDHTNFVKECQTLEQSYWMGLRKAAAEENLDDANLFTERIRLMQIRINTHARAADLTRQNRDKADALIKTLSKYP</sequence>
<evidence type="ECO:0000313" key="3">
    <source>
        <dbReference type="Proteomes" id="UP000481861"/>
    </source>
</evidence>
<feature type="compositionally biased region" description="Acidic residues" evidence="1">
    <location>
        <begin position="490"/>
        <end position="516"/>
    </location>
</feature>
<comment type="caution">
    <text evidence="2">The sequence shown here is derived from an EMBL/GenBank/DDBJ whole genome shotgun (WGS) entry which is preliminary data.</text>
</comment>
<dbReference type="EMBL" id="JAADJZ010000040">
    <property type="protein sequence ID" value="KAF2864789.1"/>
    <property type="molecule type" value="Genomic_DNA"/>
</dbReference>
<keyword evidence="3" id="KW-1185">Reference proteome</keyword>
<accession>A0A7C8HY90</accession>
<protein>
    <submittedName>
        <fullName evidence="2">Uncharacterized protein</fullName>
    </submittedName>
</protein>
<evidence type="ECO:0000256" key="1">
    <source>
        <dbReference type="SAM" id="MobiDB-lite"/>
    </source>
</evidence>
<dbReference type="AlphaFoldDB" id="A0A7C8HY90"/>
<evidence type="ECO:0000313" key="2">
    <source>
        <dbReference type="EMBL" id="KAF2864789.1"/>
    </source>
</evidence>
<name>A0A7C8HY90_9PLEO</name>
<reference evidence="2 3" key="1">
    <citation type="submission" date="2020-01" db="EMBL/GenBank/DDBJ databases">
        <authorList>
            <consortium name="DOE Joint Genome Institute"/>
            <person name="Haridas S."/>
            <person name="Albert R."/>
            <person name="Binder M."/>
            <person name="Bloem J."/>
            <person name="Labutti K."/>
            <person name="Salamov A."/>
            <person name="Andreopoulos B."/>
            <person name="Baker S.E."/>
            <person name="Barry K."/>
            <person name="Bills G."/>
            <person name="Bluhm B.H."/>
            <person name="Cannon C."/>
            <person name="Castanera R."/>
            <person name="Culley D.E."/>
            <person name="Daum C."/>
            <person name="Ezra D."/>
            <person name="Gonzalez J.B."/>
            <person name="Henrissat B."/>
            <person name="Kuo A."/>
            <person name="Liang C."/>
            <person name="Lipzen A."/>
            <person name="Lutzoni F."/>
            <person name="Magnuson J."/>
            <person name="Mondo S."/>
            <person name="Nolan M."/>
            <person name="Ohm R."/>
            <person name="Pangilinan J."/>
            <person name="Park H.-J.H."/>
            <person name="Ramirez L."/>
            <person name="Alfaro M."/>
            <person name="Sun H."/>
            <person name="Tritt A."/>
            <person name="Yoshinaga Y."/>
            <person name="Zwiers L.-H.L."/>
            <person name="Turgeon B.G."/>
            <person name="Goodwin S.B."/>
            <person name="Spatafora J.W."/>
            <person name="Crous P.W."/>
            <person name="Grigoriev I.V."/>
        </authorList>
    </citation>
    <scope>NUCLEOTIDE SEQUENCE [LARGE SCALE GENOMIC DNA]</scope>
    <source>
        <strain evidence="2 3">CBS 611.86</strain>
    </source>
</reference>
<feature type="region of interest" description="Disordered" evidence="1">
    <location>
        <begin position="395"/>
        <end position="545"/>
    </location>
</feature>
<dbReference type="Proteomes" id="UP000481861">
    <property type="component" value="Unassembled WGS sequence"/>
</dbReference>
<organism evidence="2 3">
    <name type="scientific">Massariosphaeria phaeospora</name>
    <dbReference type="NCBI Taxonomy" id="100035"/>
    <lineage>
        <taxon>Eukaryota</taxon>
        <taxon>Fungi</taxon>
        <taxon>Dikarya</taxon>
        <taxon>Ascomycota</taxon>
        <taxon>Pezizomycotina</taxon>
        <taxon>Dothideomycetes</taxon>
        <taxon>Pleosporomycetidae</taxon>
        <taxon>Pleosporales</taxon>
        <taxon>Pleosporales incertae sedis</taxon>
        <taxon>Massariosphaeria</taxon>
    </lineage>
</organism>
<feature type="compositionally biased region" description="Polar residues" evidence="1">
    <location>
        <begin position="9"/>
        <end position="20"/>
    </location>
</feature>